<reference evidence="2 3" key="1">
    <citation type="submission" date="2019-09" db="EMBL/GenBank/DDBJ databases">
        <title>Phylogenetic characterization of a novel taxon of the genus Bifidobacterium: Bifidobacterium choloepi sp. nov.</title>
        <authorList>
            <person name="Modesto M."/>
            <person name="Satti M."/>
        </authorList>
    </citation>
    <scope>NUCLEOTIDE SEQUENCE [LARGE SCALE GENOMIC DNA]</scope>
    <source>
        <strain evidence="2 3">BRDM6</strain>
    </source>
</reference>
<keyword evidence="3" id="KW-1185">Reference proteome</keyword>
<dbReference type="Gene3D" id="2.160.20.10">
    <property type="entry name" value="Single-stranded right-handed beta-helix, Pectin lyase-like"/>
    <property type="match status" value="2"/>
</dbReference>
<dbReference type="RefSeq" id="WP_163227661.1">
    <property type="nucleotide sequence ID" value="NZ_VYSG01000002.1"/>
</dbReference>
<feature type="compositionally biased region" description="Low complexity" evidence="1">
    <location>
        <begin position="466"/>
        <end position="480"/>
    </location>
</feature>
<gene>
    <name evidence="2" type="ORF">F6S87_05530</name>
</gene>
<dbReference type="AlphaFoldDB" id="A0A6I5MZH9"/>
<dbReference type="SUPFAM" id="SSF51126">
    <property type="entry name" value="Pectin lyase-like"/>
    <property type="match status" value="1"/>
</dbReference>
<evidence type="ECO:0000256" key="1">
    <source>
        <dbReference type="SAM" id="MobiDB-lite"/>
    </source>
</evidence>
<dbReference type="InterPro" id="IPR012334">
    <property type="entry name" value="Pectin_lyas_fold"/>
</dbReference>
<feature type="region of interest" description="Disordered" evidence="1">
    <location>
        <begin position="466"/>
        <end position="489"/>
    </location>
</feature>
<sequence length="601" mass="63807">MTTYYVSARGNDADDGQTPETPWQTLAKASTLALRPGDQLLLERGSAWHGEALHLTGKFRDDDKSDTPAPIVVADYGDPALPRPAIHADGAGIWHEDYGVPIGGAPHRNRGDVSTALLIRDLGNIEARNLELSNRWPDCTPEQRAGRRHRFAAIDAPDRTGVAVVAERAGTVRHVVLENLFIHDVEGNIYDKHMANGGIQVIAHWNPDRLPSMARESCTAAAAAAGPSAGDDDRLPRGATTDESSHNHPDGGAPVARFDDVTVRGCHVARASRWGISVGYTGYLNVIDGGRRGADGRFDNTFDYGDGTIDDGLLARYGATNVIVEDNVVDDAGGDAITVHYCLRPLVRGNVSRRAARWIRRDVYTATGRDRVAAAIWPWRCKDALLEHNHAFGTLNAGLGNGDGQAWDADYGDGTVYRYNYSAGNTGGTVMVCGEFAVNTTFQYNTAVDDGANADYSRTGCQTQAGAAGNTGNATTAGQGEAPEDGDGTLGCIDLPGNPIAIVADNVFVIPPTGRPLREERCTGTAVIERNTFVFRGHSTASANAVPGTIPDELVGNATGDAADKLLPGKSATRTIDAAGKTLPDWYPSGSSLAYRGNILL</sequence>
<name>A0A6I5MZH9_9BIFI</name>
<dbReference type="EMBL" id="VYSG01000002">
    <property type="protein sequence ID" value="NEG70058.1"/>
    <property type="molecule type" value="Genomic_DNA"/>
</dbReference>
<accession>A0A6I5MZH9</accession>
<evidence type="ECO:0000313" key="2">
    <source>
        <dbReference type="EMBL" id="NEG70058.1"/>
    </source>
</evidence>
<protein>
    <submittedName>
        <fullName evidence="2">Right-handed parallel beta-helix repeat-containing protein</fullName>
    </submittedName>
</protein>
<proteinExistence type="predicted"/>
<dbReference type="Proteomes" id="UP000469292">
    <property type="component" value="Unassembled WGS sequence"/>
</dbReference>
<feature type="region of interest" description="Disordered" evidence="1">
    <location>
        <begin position="217"/>
        <end position="256"/>
    </location>
</feature>
<feature type="region of interest" description="Disordered" evidence="1">
    <location>
        <begin position="1"/>
        <end position="20"/>
    </location>
</feature>
<comment type="caution">
    <text evidence="2">The sequence shown here is derived from an EMBL/GenBank/DDBJ whole genome shotgun (WGS) entry which is preliminary data.</text>
</comment>
<evidence type="ECO:0000313" key="3">
    <source>
        <dbReference type="Proteomes" id="UP000469292"/>
    </source>
</evidence>
<dbReference type="InterPro" id="IPR011050">
    <property type="entry name" value="Pectin_lyase_fold/virulence"/>
</dbReference>
<organism evidence="2 3">
    <name type="scientific">Bifidobacterium choloepi</name>
    <dbReference type="NCBI Taxonomy" id="2614131"/>
    <lineage>
        <taxon>Bacteria</taxon>
        <taxon>Bacillati</taxon>
        <taxon>Actinomycetota</taxon>
        <taxon>Actinomycetes</taxon>
        <taxon>Bifidobacteriales</taxon>
        <taxon>Bifidobacteriaceae</taxon>
        <taxon>Bifidobacterium</taxon>
    </lineage>
</organism>